<name>A0A1R3T3N6_9ALPH</name>
<dbReference type="GO" id="GO:0004844">
    <property type="term" value="F:uracil DNA N-glycosylase activity"/>
    <property type="evidence" value="ECO:0007669"/>
    <property type="project" value="InterPro"/>
</dbReference>
<dbReference type="NCBIfam" id="NF003592">
    <property type="entry name" value="PRK05254.1-5"/>
    <property type="match status" value="1"/>
</dbReference>
<evidence type="ECO:0000256" key="5">
    <source>
        <dbReference type="ARBA" id="ARBA00023204"/>
    </source>
</evidence>
<dbReference type="InterPro" id="IPR005122">
    <property type="entry name" value="Uracil-DNA_glycosylase-like"/>
</dbReference>
<dbReference type="SMART" id="SM00986">
    <property type="entry name" value="UDG"/>
    <property type="match status" value="1"/>
</dbReference>
<keyword evidence="5" id="KW-0234">DNA repair</keyword>
<dbReference type="GO" id="GO:0097510">
    <property type="term" value="P:base-excision repair, AP site formation via deaminated base removal"/>
    <property type="evidence" value="ECO:0007669"/>
    <property type="project" value="TreeGrafter"/>
</dbReference>
<evidence type="ECO:0000259" key="7">
    <source>
        <dbReference type="SMART" id="SM00986"/>
    </source>
</evidence>
<evidence type="ECO:0000313" key="8">
    <source>
        <dbReference type="EMBL" id="SCL76972.1"/>
    </source>
</evidence>
<dbReference type="Gene3D" id="3.40.470.10">
    <property type="entry name" value="Uracil-DNA glycosylase-like domain"/>
    <property type="match status" value="1"/>
</dbReference>
<dbReference type="Proteomes" id="UP000280017">
    <property type="component" value="Segment"/>
</dbReference>
<dbReference type="EMBL" id="LT608136">
    <property type="protein sequence ID" value="SCL76972.1"/>
    <property type="molecule type" value="Genomic_DNA"/>
</dbReference>
<sequence length="289" mass="32599">MYSSNPAVRDEAGANIDTVVAIEEMELSGPPAKRPRGRPIGFIPDDQRTQSVQLQSASTTDWKSFSNEFEIGQEWRPILEPEISKPYFSEILNEYRRRCKCEEVLPPKSDVFSWTRYCGPSCVKVVIIGQDPYHQPGQAHGIAFSVKRGVAIPPSLRNIFEAVTENYPNITAPSHGSLESWAREGVLLLNTALTVKRGCPNSHSDLGWIEFVKCVIRRVSESLDGLVFMLWGAHAQKVFCLSDPGKHLVLRYSHPSPLSRRPFRDCRHFRDANTYLSSKGKGEVNWKID</sequence>
<reference evidence="8" key="1">
    <citation type="submission" date="2016-08" db="EMBL/GenBank/DDBJ databases">
        <authorList>
            <person name="Seilhamer J.J."/>
        </authorList>
    </citation>
    <scope>NUCLEOTIDE SEQUENCE</scope>
    <source>
        <strain evidence="8">Lib01003</strain>
    </source>
</reference>
<gene>
    <name evidence="8" type="primary">UL2</name>
</gene>
<dbReference type="InterPro" id="IPR002043">
    <property type="entry name" value="UDG_fam1"/>
</dbReference>
<evidence type="ECO:0000256" key="4">
    <source>
        <dbReference type="ARBA" id="ARBA00022801"/>
    </source>
</evidence>
<dbReference type="PROSITE" id="PS00130">
    <property type="entry name" value="U_DNA_GLYCOSYLASE"/>
    <property type="match status" value="1"/>
</dbReference>
<keyword evidence="3" id="KW-0227">DNA damage</keyword>
<dbReference type="PANTHER" id="PTHR11264:SF0">
    <property type="entry name" value="URACIL-DNA GLYCOSYLASE"/>
    <property type="match status" value="1"/>
</dbReference>
<protein>
    <submittedName>
        <fullName evidence="8">Uracil-DNA glycosylase</fullName>
    </submittedName>
</protein>
<dbReference type="Pfam" id="PF03167">
    <property type="entry name" value="UDG"/>
    <property type="match status" value="1"/>
</dbReference>
<proteinExistence type="inferred from homology"/>
<dbReference type="NCBIfam" id="NF003588">
    <property type="entry name" value="PRK05254.1-1"/>
    <property type="match status" value="1"/>
</dbReference>
<comment type="similarity">
    <text evidence="1">Belongs to the uracil-DNA glycosylase (UDG) superfamily. UNG family.</text>
</comment>
<feature type="active site" description="Proton acceptor" evidence="6">
    <location>
        <position position="131"/>
    </location>
</feature>
<accession>A0A1R3T3N6</accession>
<dbReference type="NCBIfam" id="NF003589">
    <property type="entry name" value="PRK05254.1-2"/>
    <property type="match status" value="1"/>
</dbReference>
<dbReference type="InterPro" id="IPR018085">
    <property type="entry name" value="Ura-DNA_Glyclase_AS"/>
</dbReference>
<dbReference type="CDD" id="cd10027">
    <property type="entry name" value="UDG-F1-like"/>
    <property type="match status" value="1"/>
</dbReference>
<dbReference type="NCBIfam" id="TIGR00628">
    <property type="entry name" value="ung"/>
    <property type="match status" value="1"/>
</dbReference>
<keyword evidence="4" id="KW-0378">Hydrolase</keyword>
<keyword evidence="2" id="KW-1048">Host nucleus</keyword>
<evidence type="ECO:0000256" key="6">
    <source>
        <dbReference type="PROSITE-ProRule" id="PRU10072"/>
    </source>
</evidence>
<dbReference type="PANTHER" id="PTHR11264">
    <property type="entry name" value="URACIL-DNA GLYCOSYLASE"/>
    <property type="match status" value="1"/>
</dbReference>
<evidence type="ECO:0000256" key="1">
    <source>
        <dbReference type="ARBA" id="ARBA00008184"/>
    </source>
</evidence>
<feature type="domain" description="Uracil-DNA glycosylase-like" evidence="7">
    <location>
        <begin position="116"/>
        <end position="276"/>
    </location>
</feature>
<dbReference type="SMART" id="SM00987">
    <property type="entry name" value="UreE_C"/>
    <property type="match status" value="1"/>
</dbReference>
<evidence type="ECO:0000256" key="3">
    <source>
        <dbReference type="ARBA" id="ARBA00022763"/>
    </source>
</evidence>
<evidence type="ECO:0000256" key="2">
    <source>
        <dbReference type="ARBA" id="ARBA00022562"/>
    </source>
</evidence>
<dbReference type="HAMAP" id="MF_00148">
    <property type="entry name" value="UDG"/>
    <property type="match status" value="1"/>
</dbReference>
<organism evidence="8">
    <name type="scientific">Spheniscid alphaherpesvirus 1</name>
    <dbReference type="NCBI Taxonomy" id="2560777"/>
    <lineage>
        <taxon>Viruses</taxon>
        <taxon>Duplodnaviria</taxon>
        <taxon>Heunggongvirae</taxon>
        <taxon>Peploviricota</taxon>
        <taxon>Herviviricetes</taxon>
        <taxon>Herpesvirales</taxon>
        <taxon>Orthoherpesviridae</taxon>
        <taxon>Alphaherpesvirinae</taxon>
        <taxon>Mardivirus</taxon>
        <taxon>Mardivirus spheniscidalpha1</taxon>
    </lineage>
</organism>
<dbReference type="InterPro" id="IPR036895">
    <property type="entry name" value="Uracil-DNA_glycosylase-like_sf"/>
</dbReference>
<dbReference type="SUPFAM" id="SSF52141">
    <property type="entry name" value="Uracil-DNA glycosylase-like"/>
    <property type="match status" value="1"/>
</dbReference>